<keyword evidence="1" id="KW-1133">Transmembrane helix</keyword>
<dbReference type="PROSITE" id="PS50835">
    <property type="entry name" value="IG_LIKE"/>
    <property type="match status" value="2"/>
</dbReference>
<evidence type="ECO:0000259" key="3">
    <source>
        <dbReference type="PROSITE" id="PS50835"/>
    </source>
</evidence>
<dbReference type="SUPFAM" id="SSF48726">
    <property type="entry name" value="Immunoglobulin"/>
    <property type="match status" value="2"/>
</dbReference>
<dbReference type="InterPro" id="IPR003599">
    <property type="entry name" value="Ig_sub"/>
</dbReference>
<feature type="domain" description="Ig-like" evidence="3">
    <location>
        <begin position="37"/>
        <end position="122"/>
    </location>
</feature>
<dbReference type="Gene3D" id="2.60.40.10">
    <property type="entry name" value="Immunoglobulins"/>
    <property type="match status" value="2"/>
</dbReference>
<keyword evidence="1" id="KW-0812">Transmembrane</keyword>
<feature type="domain" description="Ig-like" evidence="3">
    <location>
        <begin position="143"/>
        <end position="241"/>
    </location>
</feature>
<dbReference type="InterPro" id="IPR013106">
    <property type="entry name" value="Ig_V-set"/>
</dbReference>
<keyword evidence="2" id="KW-0732">Signal</keyword>
<dbReference type="InterPro" id="IPR036179">
    <property type="entry name" value="Ig-like_dom_sf"/>
</dbReference>
<dbReference type="InterPro" id="IPR042974">
    <property type="entry name" value="JAM-C"/>
</dbReference>
<dbReference type="PANTHER" id="PTHR44598">
    <property type="entry name" value="JUNCTIONAL ADHESION MOLECULE C"/>
    <property type="match status" value="1"/>
</dbReference>
<dbReference type="AlphaFoldDB" id="A0A6F9DG47"/>
<proteinExistence type="evidence at transcript level"/>
<sequence length="328" mass="35364">MVLRFLIVVVLAAQAVLSVRVTLEGGATVEVNKQVLEGTSPTLQCSFSLTQGGDQASAAPYDPKVEWRYSPTADVASSQHIVYDGALVDQFANGQFAFEGPSSLTINTVNRDNKGFYICTVTVINDSPSQAGGVYNLTVLVPPSMPVCSYPSDQAITIGFSEEFYCQSNEGVPHPTYTWWKNGASLPEMNAQENPMWANTSFSYSSMSGTLTFSKVVPGDAGTYYCVSQNSVGEEQCQAFTIVTKTQDVGLIVGIVFAVIFGVLLIAVLVWWTWRKGYCDNVFGKSEPEEVEDDGSNDIMLDGNGPMVHKPASVTNGSTGKQEASMMI</sequence>
<dbReference type="SMART" id="SM00409">
    <property type="entry name" value="IG"/>
    <property type="match status" value="2"/>
</dbReference>
<dbReference type="EMBL" id="LR786096">
    <property type="protein sequence ID" value="CAB3257675.1"/>
    <property type="molecule type" value="mRNA"/>
</dbReference>
<protein>
    <submittedName>
        <fullName evidence="4">Junctional adhesion molecule C-like</fullName>
    </submittedName>
</protein>
<feature type="chain" id="PRO_5026134269" evidence="2">
    <location>
        <begin position="19"/>
        <end position="328"/>
    </location>
</feature>
<feature type="signal peptide" evidence="2">
    <location>
        <begin position="1"/>
        <end position="18"/>
    </location>
</feature>
<dbReference type="InterPro" id="IPR013783">
    <property type="entry name" value="Ig-like_fold"/>
</dbReference>
<gene>
    <name evidence="4" type="primary">Jam3-001</name>
</gene>
<dbReference type="InterPro" id="IPR003598">
    <property type="entry name" value="Ig_sub2"/>
</dbReference>
<dbReference type="SMART" id="SM00408">
    <property type="entry name" value="IGc2"/>
    <property type="match status" value="1"/>
</dbReference>
<evidence type="ECO:0000256" key="1">
    <source>
        <dbReference type="SAM" id="Phobius"/>
    </source>
</evidence>
<feature type="transmembrane region" description="Helical" evidence="1">
    <location>
        <begin position="249"/>
        <end position="272"/>
    </location>
</feature>
<name>A0A6F9DG47_9ASCI</name>
<evidence type="ECO:0000313" key="4">
    <source>
        <dbReference type="EMBL" id="CAB3257675.1"/>
    </source>
</evidence>
<dbReference type="InterPro" id="IPR007110">
    <property type="entry name" value="Ig-like_dom"/>
</dbReference>
<dbReference type="Pfam" id="PF07686">
    <property type="entry name" value="V-set"/>
    <property type="match status" value="1"/>
</dbReference>
<dbReference type="Pfam" id="PF13927">
    <property type="entry name" value="Ig_3"/>
    <property type="match status" value="1"/>
</dbReference>
<dbReference type="PANTHER" id="PTHR44598:SF2">
    <property type="entry name" value="JUNCTIONAL ADHESION MOLECULE C"/>
    <property type="match status" value="1"/>
</dbReference>
<dbReference type="GO" id="GO:0007155">
    <property type="term" value="P:cell adhesion"/>
    <property type="evidence" value="ECO:0007669"/>
    <property type="project" value="InterPro"/>
</dbReference>
<organism evidence="4">
    <name type="scientific">Phallusia mammillata</name>
    <dbReference type="NCBI Taxonomy" id="59560"/>
    <lineage>
        <taxon>Eukaryota</taxon>
        <taxon>Metazoa</taxon>
        <taxon>Chordata</taxon>
        <taxon>Tunicata</taxon>
        <taxon>Ascidiacea</taxon>
        <taxon>Phlebobranchia</taxon>
        <taxon>Ascidiidae</taxon>
        <taxon>Phallusia</taxon>
    </lineage>
</organism>
<reference evidence="4" key="1">
    <citation type="submission" date="2020-04" db="EMBL/GenBank/DDBJ databases">
        <authorList>
            <person name="Neveu A P."/>
        </authorList>
    </citation>
    <scope>NUCLEOTIDE SEQUENCE</scope>
    <source>
        <tissue evidence="4">Whole embryo</tissue>
    </source>
</reference>
<accession>A0A6F9DG47</accession>
<dbReference type="GO" id="GO:0042803">
    <property type="term" value="F:protein homodimerization activity"/>
    <property type="evidence" value="ECO:0007669"/>
    <property type="project" value="InterPro"/>
</dbReference>
<dbReference type="GO" id="GO:0046982">
    <property type="term" value="F:protein heterodimerization activity"/>
    <property type="evidence" value="ECO:0007669"/>
    <property type="project" value="InterPro"/>
</dbReference>
<keyword evidence="1" id="KW-0472">Membrane</keyword>
<evidence type="ECO:0000256" key="2">
    <source>
        <dbReference type="SAM" id="SignalP"/>
    </source>
</evidence>